<dbReference type="InterPro" id="IPR020846">
    <property type="entry name" value="MFS_dom"/>
</dbReference>
<dbReference type="EMBL" id="JAQAGZ010000018">
    <property type="protein sequence ID" value="MCZ8515652.1"/>
    <property type="molecule type" value="Genomic_DNA"/>
</dbReference>
<dbReference type="RefSeq" id="WP_269884175.1">
    <property type="nucleotide sequence ID" value="NZ_JAQAGZ010000018.1"/>
</dbReference>
<reference evidence="8 9" key="1">
    <citation type="submission" date="2022-12" db="EMBL/GenBank/DDBJ databases">
        <title>Draft genome sequence of Paenibacillus sp. dW9.</title>
        <authorList>
            <person name="Choi E.-W."/>
            <person name="Kim D.-U."/>
        </authorList>
    </citation>
    <scope>NUCLEOTIDE SEQUENCE [LARGE SCALE GENOMIC DNA]</scope>
    <source>
        <strain evidence="9">dW9</strain>
    </source>
</reference>
<proteinExistence type="predicted"/>
<keyword evidence="9" id="KW-1185">Reference proteome</keyword>
<dbReference type="InterPro" id="IPR036259">
    <property type="entry name" value="MFS_trans_sf"/>
</dbReference>
<feature type="transmembrane region" description="Helical" evidence="6">
    <location>
        <begin position="235"/>
        <end position="257"/>
    </location>
</feature>
<feature type="transmembrane region" description="Helical" evidence="6">
    <location>
        <begin position="24"/>
        <end position="47"/>
    </location>
</feature>
<name>A0ABT4QFJ5_9BACL</name>
<evidence type="ECO:0000313" key="9">
    <source>
        <dbReference type="Proteomes" id="UP001527882"/>
    </source>
</evidence>
<dbReference type="PANTHER" id="PTHR23525">
    <property type="entry name" value="TRANSPORTER, PUTATIVE-RELATED"/>
    <property type="match status" value="1"/>
</dbReference>
<comment type="subcellular location">
    <subcellularLocation>
        <location evidence="1">Cell membrane</location>
        <topology evidence="1">Multi-pass membrane protein</topology>
    </subcellularLocation>
</comment>
<feature type="transmembrane region" description="Helical" evidence="6">
    <location>
        <begin position="113"/>
        <end position="133"/>
    </location>
</feature>
<evidence type="ECO:0000259" key="7">
    <source>
        <dbReference type="PROSITE" id="PS50850"/>
    </source>
</evidence>
<keyword evidence="2" id="KW-0813">Transport</keyword>
<evidence type="ECO:0000256" key="5">
    <source>
        <dbReference type="ARBA" id="ARBA00023136"/>
    </source>
</evidence>
<evidence type="ECO:0000256" key="6">
    <source>
        <dbReference type="SAM" id="Phobius"/>
    </source>
</evidence>
<evidence type="ECO:0000313" key="8">
    <source>
        <dbReference type="EMBL" id="MCZ8515652.1"/>
    </source>
</evidence>
<feature type="domain" description="Major facilitator superfamily (MFS) profile" evidence="7">
    <location>
        <begin position="78"/>
        <end position="275"/>
    </location>
</feature>
<evidence type="ECO:0000256" key="3">
    <source>
        <dbReference type="ARBA" id="ARBA00022692"/>
    </source>
</evidence>
<dbReference type="Proteomes" id="UP001527882">
    <property type="component" value="Unassembled WGS sequence"/>
</dbReference>
<keyword evidence="3 6" id="KW-0812">Transmembrane</keyword>
<protein>
    <submittedName>
        <fullName evidence="8">MFS transporter</fullName>
    </submittedName>
</protein>
<comment type="caution">
    <text evidence="8">The sequence shown here is derived from an EMBL/GenBank/DDBJ whole genome shotgun (WGS) entry which is preliminary data.</text>
</comment>
<accession>A0ABT4QFJ5</accession>
<evidence type="ECO:0000256" key="2">
    <source>
        <dbReference type="ARBA" id="ARBA00022448"/>
    </source>
</evidence>
<organism evidence="8 9">
    <name type="scientific">Paenibacillus gyeongsangnamensis</name>
    <dbReference type="NCBI Taxonomy" id="3388067"/>
    <lineage>
        <taxon>Bacteria</taxon>
        <taxon>Bacillati</taxon>
        <taxon>Bacillota</taxon>
        <taxon>Bacilli</taxon>
        <taxon>Bacillales</taxon>
        <taxon>Paenibacillaceae</taxon>
        <taxon>Paenibacillus</taxon>
    </lineage>
</organism>
<dbReference type="PROSITE" id="PS50850">
    <property type="entry name" value="MFS"/>
    <property type="match status" value="1"/>
</dbReference>
<keyword evidence="4 6" id="KW-1133">Transmembrane helix</keyword>
<feature type="transmembrane region" description="Helical" evidence="6">
    <location>
        <begin position="145"/>
        <end position="162"/>
    </location>
</feature>
<dbReference type="SUPFAM" id="SSF103473">
    <property type="entry name" value="MFS general substrate transporter"/>
    <property type="match status" value="1"/>
</dbReference>
<gene>
    <name evidence="8" type="ORF">O9H85_25225</name>
</gene>
<dbReference type="InterPro" id="IPR011701">
    <property type="entry name" value="MFS"/>
</dbReference>
<dbReference type="PANTHER" id="PTHR23525:SF1">
    <property type="entry name" value="NODULIN-LIKE DOMAIN-CONTAINING PROTEIN"/>
    <property type="match status" value="1"/>
</dbReference>
<keyword evidence="5 6" id="KW-0472">Membrane</keyword>
<feature type="transmembrane region" description="Helical" evidence="6">
    <location>
        <begin position="78"/>
        <end position="101"/>
    </location>
</feature>
<evidence type="ECO:0000256" key="4">
    <source>
        <dbReference type="ARBA" id="ARBA00022989"/>
    </source>
</evidence>
<sequence length="275" mass="29684">MIGNVLGGYLGDTLQFGFGLGEVLSLQITLLIGVGIAALGLIPVLMYSDDGGMAPKSVTREPMPLREAAKRHKSSLQVIGLFALLGLLSSTAGGMVVPYLNVYFADRFEVSKTVIGVVVSLGQGATALAYLLGPAISRRIGEAKAVVLLQLSSIPFLLLTGYTTNFYLASAGYLFRQALMNAANPFYNTVKMKYVDRSLRGLASSSGEAMFNLGWFIAAPISTGLVSRWGPYYGYAYTFTITAVVYSIISLLFYLFFGKERFRSAEEPESPERSV</sequence>
<evidence type="ECO:0000256" key="1">
    <source>
        <dbReference type="ARBA" id="ARBA00004651"/>
    </source>
</evidence>
<dbReference type="Pfam" id="PF07690">
    <property type="entry name" value="MFS_1"/>
    <property type="match status" value="1"/>
</dbReference>
<dbReference type="Gene3D" id="1.20.1250.20">
    <property type="entry name" value="MFS general substrate transporter like domains"/>
    <property type="match status" value="1"/>
</dbReference>